<evidence type="ECO:0000256" key="1">
    <source>
        <dbReference type="ARBA" id="ARBA00004123"/>
    </source>
</evidence>
<dbReference type="InterPro" id="IPR021629">
    <property type="entry name" value="Mediator_Med23"/>
</dbReference>
<gene>
    <name evidence="8" type="ORF">BpHYR1_040052</name>
</gene>
<evidence type="ECO:0000256" key="6">
    <source>
        <dbReference type="ARBA" id="ARBA00023242"/>
    </source>
</evidence>
<keyword evidence="6" id="KW-0539">Nucleus</keyword>
<dbReference type="PANTHER" id="PTHR12691:SF10">
    <property type="entry name" value="MEDIATOR OF RNA POLYMERASE II TRANSCRIPTION SUBUNIT 23"/>
    <property type="match status" value="1"/>
</dbReference>
<name>A0A3M7RXF4_BRAPC</name>
<dbReference type="GO" id="GO:0006357">
    <property type="term" value="P:regulation of transcription by RNA polymerase II"/>
    <property type="evidence" value="ECO:0007669"/>
    <property type="project" value="TreeGrafter"/>
</dbReference>
<dbReference type="STRING" id="10195.A0A3M7RXF4"/>
<keyword evidence="9" id="KW-1185">Reference proteome</keyword>
<feature type="non-terminal residue" evidence="8">
    <location>
        <position position="820"/>
    </location>
</feature>
<dbReference type="Proteomes" id="UP000276133">
    <property type="component" value="Unassembled WGS sequence"/>
</dbReference>
<sequence>MATFKNQIKDIINKAFSFETIDEFSYANTSADLVNQQLKTCYNDLVYFFSSLTKQNEGQDSSDMVNKKEAINELVNQIFQQKHAKKQLLVIRLVTMLVDSKIIEVRFASESMLSNLTYSIASTDKSENREISSSPYLWCKILDCIRNFITQHDYKSCRDIFRMLLDVVKKIPHEDSSVPPQLESEALFSKSARKNKLVADQNVLIDDLPVTFNPTYLTSETNDIKLESLFEIINFLMDKNSYFMPRYLALNEIKIVISFGKEPYHNRFHKLFTDFINSFLPTANMMSVSGRDRLIPIVGFSNLYNLYSFWRYNPLSCKFSSSGPLPYYKHITKPHQEFFFYILRQNTTQYLLLSLMNLNRNIKTRYPVFENQFVNAIVFTMELTEQSPNSIFENLRIWNNMVNNLIYLIQIIHMPSFIQQLISMLKENKQDFRNSRDWLMWFFLMIMVTNIAKSCFSEILELFDVLYRENEQLPKPDLNSIYSVIKLAPLAVYISISSSFNSQDTSSGQSAKTKSLIFPESLMEHYNFLQECVNYQHQNDYALAICLNAYSYDTSHLMQLFNSLLDKIGKNAQILSQNQIQVVNSPSGITSPNNVVNSIFTNHQPLSLEVISFLNLHVRFTLTGYLTGILIQRSPQKAINMNIPVSIVETLARLVIYDPDNFVKYLNQNFWQGLISVNANSLAQLQPNQTGQNVQLSFFYQQMNLLIEMITFRLKQLSFTHRTTFLILINSLYTHPSLASNVPQTPQTQKPAQTTPQIPQLKVEQINFLKHPLIYINSQYSMLKILSSYSGGDFYELLNSLHPTSKHSPALFVNQESEEI</sequence>
<evidence type="ECO:0000313" key="8">
    <source>
        <dbReference type="EMBL" id="RNA27997.1"/>
    </source>
</evidence>
<dbReference type="GO" id="GO:0010628">
    <property type="term" value="P:positive regulation of gene expression"/>
    <property type="evidence" value="ECO:0007669"/>
    <property type="project" value="TreeGrafter"/>
</dbReference>
<dbReference type="Pfam" id="PF11573">
    <property type="entry name" value="Med23"/>
    <property type="match status" value="2"/>
</dbReference>
<evidence type="ECO:0000256" key="4">
    <source>
        <dbReference type="ARBA" id="ARBA00023015"/>
    </source>
</evidence>
<dbReference type="OrthoDB" id="8185681at2759"/>
<comment type="subcellular location">
    <subcellularLocation>
        <location evidence="1">Nucleus</location>
    </subcellularLocation>
</comment>
<evidence type="ECO:0000256" key="3">
    <source>
        <dbReference type="ARBA" id="ARBA00019696"/>
    </source>
</evidence>
<protein>
    <recommendedName>
        <fullName evidence="3">Mediator of RNA polymerase II transcription subunit 23</fullName>
    </recommendedName>
    <alternativeName>
        <fullName evidence="7">Mediator complex subunit 23</fullName>
    </alternativeName>
</protein>
<comment type="caution">
    <text evidence="8">The sequence shown here is derived from an EMBL/GenBank/DDBJ whole genome shotgun (WGS) entry which is preliminary data.</text>
</comment>
<dbReference type="GO" id="GO:0005667">
    <property type="term" value="C:transcription regulator complex"/>
    <property type="evidence" value="ECO:0007669"/>
    <property type="project" value="TreeGrafter"/>
</dbReference>
<proteinExistence type="inferred from homology"/>
<keyword evidence="4" id="KW-0805">Transcription regulation</keyword>
<dbReference type="GO" id="GO:0016592">
    <property type="term" value="C:mediator complex"/>
    <property type="evidence" value="ECO:0007669"/>
    <property type="project" value="TreeGrafter"/>
</dbReference>
<keyword evidence="5" id="KW-0804">Transcription</keyword>
<organism evidence="8 9">
    <name type="scientific">Brachionus plicatilis</name>
    <name type="common">Marine rotifer</name>
    <name type="synonym">Brachionus muelleri</name>
    <dbReference type="NCBI Taxonomy" id="10195"/>
    <lineage>
        <taxon>Eukaryota</taxon>
        <taxon>Metazoa</taxon>
        <taxon>Spiralia</taxon>
        <taxon>Gnathifera</taxon>
        <taxon>Rotifera</taxon>
        <taxon>Eurotatoria</taxon>
        <taxon>Monogononta</taxon>
        <taxon>Pseudotrocha</taxon>
        <taxon>Ploima</taxon>
        <taxon>Brachionidae</taxon>
        <taxon>Brachionus</taxon>
    </lineage>
</organism>
<dbReference type="EMBL" id="REGN01002451">
    <property type="protein sequence ID" value="RNA27997.1"/>
    <property type="molecule type" value="Genomic_DNA"/>
</dbReference>
<evidence type="ECO:0000256" key="2">
    <source>
        <dbReference type="ARBA" id="ARBA00010222"/>
    </source>
</evidence>
<evidence type="ECO:0000256" key="5">
    <source>
        <dbReference type="ARBA" id="ARBA00023163"/>
    </source>
</evidence>
<dbReference type="AlphaFoldDB" id="A0A3M7RXF4"/>
<comment type="similarity">
    <text evidence="2">Belongs to the Mediator complex subunit 23 family.</text>
</comment>
<reference evidence="8 9" key="1">
    <citation type="journal article" date="2018" name="Sci. Rep.">
        <title>Genomic signatures of local adaptation to the degree of environmental predictability in rotifers.</title>
        <authorList>
            <person name="Franch-Gras L."/>
            <person name="Hahn C."/>
            <person name="Garcia-Roger E.M."/>
            <person name="Carmona M.J."/>
            <person name="Serra M."/>
            <person name="Gomez A."/>
        </authorList>
    </citation>
    <scope>NUCLEOTIDE SEQUENCE [LARGE SCALE GENOMIC DNA]</scope>
    <source>
        <strain evidence="8">HYR1</strain>
    </source>
</reference>
<accession>A0A3M7RXF4</accession>
<dbReference type="PANTHER" id="PTHR12691">
    <property type="entry name" value="MEDIATOR OF RNA POLYMERASE II TRANSCRIPTION SUBUNIT 23"/>
    <property type="match status" value="1"/>
</dbReference>
<evidence type="ECO:0000256" key="7">
    <source>
        <dbReference type="ARBA" id="ARBA00031961"/>
    </source>
</evidence>
<evidence type="ECO:0000313" key="9">
    <source>
        <dbReference type="Proteomes" id="UP000276133"/>
    </source>
</evidence>